<evidence type="ECO:0008006" key="3">
    <source>
        <dbReference type="Google" id="ProtNLM"/>
    </source>
</evidence>
<dbReference type="InterPro" id="IPR011989">
    <property type="entry name" value="ARM-like"/>
</dbReference>
<accession>A0A3P5XLJ3</accession>
<reference evidence="1 2" key="1">
    <citation type="submission" date="2018-11" db="EMBL/GenBank/DDBJ databases">
        <authorList>
            <person name="Criscuolo A."/>
        </authorList>
    </citation>
    <scope>NUCLEOTIDE SEQUENCE [LARGE SCALE GENOMIC DNA]</scope>
    <source>
        <strain evidence="1">ATB-66</strain>
    </source>
</reference>
<dbReference type="Gene3D" id="1.25.10.10">
    <property type="entry name" value="Leucine-rich Repeat Variant"/>
    <property type="match status" value="1"/>
</dbReference>
<organism evidence="1 2">
    <name type="scientific">Filibacter tadaridae</name>
    <dbReference type="NCBI Taxonomy" id="2483811"/>
    <lineage>
        <taxon>Bacteria</taxon>
        <taxon>Bacillati</taxon>
        <taxon>Bacillota</taxon>
        <taxon>Bacilli</taxon>
        <taxon>Bacillales</taxon>
        <taxon>Caryophanaceae</taxon>
        <taxon>Filibacter</taxon>
    </lineage>
</organism>
<gene>
    <name evidence="1" type="ORF">FILTAD_02745</name>
</gene>
<dbReference type="InterPro" id="IPR016024">
    <property type="entry name" value="ARM-type_fold"/>
</dbReference>
<dbReference type="AlphaFoldDB" id="A0A3P5XLJ3"/>
<keyword evidence="2" id="KW-1185">Reference proteome</keyword>
<dbReference type="SUPFAM" id="SSF48371">
    <property type="entry name" value="ARM repeat"/>
    <property type="match status" value="1"/>
</dbReference>
<dbReference type="EMBL" id="UXAV01000044">
    <property type="protein sequence ID" value="VDC32534.1"/>
    <property type="molecule type" value="Genomic_DNA"/>
</dbReference>
<sequence>MKKVDNVTQSYFDDLEAEDKEIQFEAFKNITAAIKEEVDWAYEVWDQLRDWLTDTDNHRRSRAAQFLCGLAISDPEKRILDDFPALWEVTKDPRFVTARHSLQSIWKVGLAGDEQKEMVMRHLVDRFQNGADEKHYTLIRFDMIQCIKNLYDELKDETLKQTALELIETEEYGKYRKKYYSVWK</sequence>
<evidence type="ECO:0000313" key="1">
    <source>
        <dbReference type="EMBL" id="VDC32534.1"/>
    </source>
</evidence>
<dbReference type="Proteomes" id="UP000270468">
    <property type="component" value="Unassembled WGS sequence"/>
</dbReference>
<dbReference type="RefSeq" id="WP_415579231.1">
    <property type="nucleotide sequence ID" value="NZ_CBCRXF010000002.1"/>
</dbReference>
<protein>
    <recommendedName>
        <fullName evidence="3">HEAT repeat protein</fullName>
    </recommendedName>
</protein>
<proteinExistence type="predicted"/>
<name>A0A3P5XLJ3_9BACL</name>
<evidence type="ECO:0000313" key="2">
    <source>
        <dbReference type="Proteomes" id="UP000270468"/>
    </source>
</evidence>